<keyword evidence="2" id="KW-1185">Reference proteome</keyword>
<dbReference type="VEuPathDB" id="FungiDB:ASPVEDRAFT_79602"/>
<proteinExistence type="predicted"/>
<dbReference type="GeneID" id="63732231"/>
<organism evidence="1 2">
    <name type="scientific">Aspergillus versicolor CBS 583.65</name>
    <dbReference type="NCBI Taxonomy" id="1036611"/>
    <lineage>
        <taxon>Eukaryota</taxon>
        <taxon>Fungi</taxon>
        <taxon>Dikarya</taxon>
        <taxon>Ascomycota</taxon>
        <taxon>Pezizomycotina</taxon>
        <taxon>Eurotiomycetes</taxon>
        <taxon>Eurotiomycetidae</taxon>
        <taxon>Eurotiales</taxon>
        <taxon>Aspergillaceae</taxon>
        <taxon>Aspergillus</taxon>
        <taxon>Aspergillus subgen. Nidulantes</taxon>
    </lineage>
</organism>
<gene>
    <name evidence="1" type="ORF">ASPVEDRAFT_79602</name>
</gene>
<dbReference type="RefSeq" id="XP_040663689.1">
    <property type="nucleotide sequence ID" value="XM_040816720.1"/>
</dbReference>
<accession>A0A1L9P8W9</accession>
<sequence length="198" mass="22576">MSSQSEPGRDYVTAGYLTKEKTPLTLKHPPFNKNDAVNLVTYLIQYLHGQGCTYYGITCGYRVPEQKWQFCAWYTMPGITDEKATSIRTELLKYSAGPAKCDGLAVNGPFNPRSFYSAEMSEVQWRYVTKVAVCGPSVFVNRDNDERNVNEMFDLRIVDSEIYDMDRPGSTLETILDVLTYRNEKPWAVNPVYVSKGY</sequence>
<evidence type="ECO:0000313" key="2">
    <source>
        <dbReference type="Proteomes" id="UP000184073"/>
    </source>
</evidence>
<dbReference type="Proteomes" id="UP000184073">
    <property type="component" value="Unassembled WGS sequence"/>
</dbReference>
<protein>
    <submittedName>
        <fullName evidence="1">Uncharacterized protein</fullName>
    </submittedName>
</protein>
<dbReference type="EMBL" id="KV878126">
    <property type="protein sequence ID" value="OJI97926.1"/>
    <property type="molecule type" value="Genomic_DNA"/>
</dbReference>
<name>A0A1L9P8W9_ASPVE</name>
<reference evidence="2" key="1">
    <citation type="journal article" date="2017" name="Genome Biol.">
        <title>Comparative genomics reveals high biological diversity and specific adaptations in the industrially and medically important fungal genus Aspergillus.</title>
        <authorList>
            <person name="de Vries R.P."/>
            <person name="Riley R."/>
            <person name="Wiebenga A."/>
            <person name="Aguilar-Osorio G."/>
            <person name="Amillis S."/>
            <person name="Uchima C.A."/>
            <person name="Anderluh G."/>
            <person name="Asadollahi M."/>
            <person name="Askin M."/>
            <person name="Barry K."/>
            <person name="Battaglia E."/>
            <person name="Bayram O."/>
            <person name="Benocci T."/>
            <person name="Braus-Stromeyer S.A."/>
            <person name="Caldana C."/>
            <person name="Canovas D."/>
            <person name="Cerqueira G.C."/>
            <person name="Chen F."/>
            <person name="Chen W."/>
            <person name="Choi C."/>
            <person name="Clum A."/>
            <person name="Dos Santos R.A."/>
            <person name="Damasio A.R."/>
            <person name="Diallinas G."/>
            <person name="Emri T."/>
            <person name="Fekete E."/>
            <person name="Flipphi M."/>
            <person name="Freyberg S."/>
            <person name="Gallo A."/>
            <person name="Gournas C."/>
            <person name="Habgood R."/>
            <person name="Hainaut M."/>
            <person name="Harispe M.L."/>
            <person name="Henrissat B."/>
            <person name="Hilden K.S."/>
            <person name="Hope R."/>
            <person name="Hossain A."/>
            <person name="Karabika E."/>
            <person name="Karaffa L."/>
            <person name="Karanyi Z."/>
            <person name="Krasevec N."/>
            <person name="Kuo A."/>
            <person name="Kusch H."/>
            <person name="LaButti K."/>
            <person name="Lagendijk E.L."/>
            <person name="Lapidus A."/>
            <person name="Levasseur A."/>
            <person name="Lindquist E."/>
            <person name="Lipzen A."/>
            <person name="Logrieco A.F."/>
            <person name="MacCabe A."/>
            <person name="Maekelae M.R."/>
            <person name="Malavazi I."/>
            <person name="Melin P."/>
            <person name="Meyer V."/>
            <person name="Mielnichuk N."/>
            <person name="Miskei M."/>
            <person name="Molnar A.P."/>
            <person name="Mule G."/>
            <person name="Ngan C.Y."/>
            <person name="Orejas M."/>
            <person name="Orosz E."/>
            <person name="Ouedraogo J.P."/>
            <person name="Overkamp K.M."/>
            <person name="Park H.-S."/>
            <person name="Perrone G."/>
            <person name="Piumi F."/>
            <person name="Punt P.J."/>
            <person name="Ram A.F."/>
            <person name="Ramon A."/>
            <person name="Rauscher S."/>
            <person name="Record E."/>
            <person name="Riano-Pachon D.M."/>
            <person name="Robert V."/>
            <person name="Roehrig J."/>
            <person name="Ruller R."/>
            <person name="Salamov A."/>
            <person name="Salih N.S."/>
            <person name="Samson R.A."/>
            <person name="Sandor E."/>
            <person name="Sanguinetti M."/>
            <person name="Schuetze T."/>
            <person name="Sepcic K."/>
            <person name="Shelest E."/>
            <person name="Sherlock G."/>
            <person name="Sophianopoulou V."/>
            <person name="Squina F.M."/>
            <person name="Sun H."/>
            <person name="Susca A."/>
            <person name="Todd R.B."/>
            <person name="Tsang A."/>
            <person name="Unkles S.E."/>
            <person name="van de Wiele N."/>
            <person name="van Rossen-Uffink D."/>
            <person name="Oliveira J.V."/>
            <person name="Vesth T.C."/>
            <person name="Visser J."/>
            <person name="Yu J.-H."/>
            <person name="Zhou M."/>
            <person name="Andersen M.R."/>
            <person name="Archer D.B."/>
            <person name="Baker S.E."/>
            <person name="Benoit I."/>
            <person name="Brakhage A.A."/>
            <person name="Braus G.H."/>
            <person name="Fischer R."/>
            <person name="Frisvad J.C."/>
            <person name="Goldman G.H."/>
            <person name="Houbraken J."/>
            <person name="Oakley B."/>
            <person name="Pocsi I."/>
            <person name="Scazzocchio C."/>
            <person name="Seiboth B."/>
            <person name="vanKuyk P.A."/>
            <person name="Wortman J."/>
            <person name="Dyer P.S."/>
            <person name="Grigoriev I.V."/>
        </authorList>
    </citation>
    <scope>NUCLEOTIDE SEQUENCE [LARGE SCALE GENOMIC DNA]</scope>
    <source>
        <strain evidence="2">CBS 583.65</strain>
    </source>
</reference>
<evidence type="ECO:0000313" key="1">
    <source>
        <dbReference type="EMBL" id="OJI97926.1"/>
    </source>
</evidence>
<dbReference type="AlphaFoldDB" id="A0A1L9P8W9"/>
<dbReference type="OrthoDB" id="4480733at2759"/>